<evidence type="ECO:0000313" key="2">
    <source>
        <dbReference type="Proteomes" id="UP000034665"/>
    </source>
</evidence>
<organism evidence="1 2">
    <name type="scientific">Candidatus Wolfebacteria bacterium GW2011_GWC2_39_22</name>
    <dbReference type="NCBI Taxonomy" id="1619013"/>
    <lineage>
        <taxon>Bacteria</taxon>
        <taxon>Candidatus Wolfeibacteriota</taxon>
    </lineage>
</organism>
<dbReference type="AlphaFoldDB" id="A0A0G0RFA3"/>
<evidence type="ECO:0000313" key="1">
    <source>
        <dbReference type="EMBL" id="KKR12352.1"/>
    </source>
</evidence>
<dbReference type="Proteomes" id="UP000034665">
    <property type="component" value="Unassembled WGS sequence"/>
</dbReference>
<dbReference type="STRING" id="1619013.UT41_C0002G0126"/>
<dbReference type="EMBL" id="LBWR01000002">
    <property type="protein sequence ID" value="KKR12352.1"/>
    <property type="molecule type" value="Genomic_DNA"/>
</dbReference>
<name>A0A0G0RFA3_9BACT</name>
<proteinExistence type="predicted"/>
<protein>
    <submittedName>
        <fullName evidence="1">Uncharacterized protein</fullName>
    </submittedName>
</protein>
<comment type="caution">
    <text evidence="1">The sequence shown here is derived from an EMBL/GenBank/DDBJ whole genome shotgun (WGS) entry which is preliminary data.</text>
</comment>
<reference evidence="1 2" key="1">
    <citation type="journal article" date="2015" name="Nature">
        <title>rRNA introns, odd ribosomes, and small enigmatic genomes across a large radiation of phyla.</title>
        <authorList>
            <person name="Brown C.T."/>
            <person name="Hug L.A."/>
            <person name="Thomas B.C."/>
            <person name="Sharon I."/>
            <person name="Castelle C.J."/>
            <person name="Singh A."/>
            <person name="Wilkins M.J."/>
            <person name="Williams K.H."/>
            <person name="Banfield J.F."/>
        </authorList>
    </citation>
    <scope>NUCLEOTIDE SEQUENCE [LARGE SCALE GENOMIC DNA]</scope>
</reference>
<gene>
    <name evidence="1" type="ORF">UT41_C0002G0126</name>
</gene>
<sequence>MRANVKKPRILMVCRGIRGSRHREHATDLRKRGYIVEFVGDVNNPEDLLASDWYEAIIINREVGSLSCRKGDGYAFAREVREIYPALPIIVIDRNLAKTHVYSEDTLMQIVWDEAGWITNALAKIFHQEPSFA</sequence>
<accession>A0A0G0RFA3</accession>